<feature type="region of interest" description="Disordered" evidence="7">
    <location>
        <begin position="533"/>
        <end position="556"/>
    </location>
</feature>
<dbReference type="PANTHER" id="PTHR14428">
    <property type="entry name" value="NUCLEOLAR COMPLEX PROTEIN 3"/>
    <property type="match status" value="1"/>
</dbReference>
<evidence type="ECO:0000313" key="11">
    <source>
        <dbReference type="Proteomes" id="UP000256690"/>
    </source>
</evidence>
<gene>
    <name evidence="10" type="ORF">DSM5745_06010</name>
</gene>
<dbReference type="STRING" id="1810919.A0A3D8RYS1"/>
<feature type="domain" description="CCAAT-binding factor" evidence="8">
    <location>
        <begin position="481"/>
        <end position="678"/>
    </location>
</feature>
<dbReference type="PANTHER" id="PTHR14428:SF5">
    <property type="entry name" value="NUCLEOLAR COMPLEX PROTEIN 3 HOMOLOG"/>
    <property type="match status" value="1"/>
</dbReference>
<dbReference type="InterPro" id="IPR016024">
    <property type="entry name" value="ARM-type_fold"/>
</dbReference>
<evidence type="ECO:0000256" key="3">
    <source>
        <dbReference type="ARBA" id="ARBA00023054"/>
    </source>
</evidence>
<evidence type="ECO:0000256" key="6">
    <source>
        <dbReference type="SAM" id="Coils"/>
    </source>
</evidence>
<accession>A0A3D8RYS1</accession>
<dbReference type="EMBL" id="PVWQ01000006">
    <property type="protein sequence ID" value="RDW79158.1"/>
    <property type="molecule type" value="Genomic_DNA"/>
</dbReference>
<dbReference type="InterPro" id="IPR005612">
    <property type="entry name" value="CCAAT-binding_factor"/>
</dbReference>
<evidence type="ECO:0000256" key="2">
    <source>
        <dbReference type="ARBA" id="ARBA00007797"/>
    </source>
</evidence>
<feature type="compositionally biased region" description="Basic residues" evidence="7">
    <location>
        <begin position="1"/>
        <end position="12"/>
    </location>
</feature>
<evidence type="ECO:0000256" key="4">
    <source>
        <dbReference type="ARBA" id="ARBA00023242"/>
    </source>
</evidence>
<dbReference type="Pfam" id="PF07540">
    <property type="entry name" value="NOC3p"/>
    <property type="match status" value="1"/>
</dbReference>
<dbReference type="AlphaFoldDB" id="A0A3D8RYS1"/>
<dbReference type="InterPro" id="IPR011501">
    <property type="entry name" value="Noc3_N"/>
</dbReference>
<dbReference type="Pfam" id="PF03914">
    <property type="entry name" value="CBF"/>
    <property type="match status" value="1"/>
</dbReference>
<dbReference type="OrthoDB" id="10263597at2759"/>
<dbReference type="SUPFAM" id="SSF48371">
    <property type="entry name" value="ARM repeat"/>
    <property type="match status" value="1"/>
</dbReference>
<evidence type="ECO:0000256" key="5">
    <source>
        <dbReference type="PIRNR" id="PIRNR028977"/>
    </source>
</evidence>
<comment type="similarity">
    <text evidence="2 5">Belongs to the CBF/MAK21 family.</text>
</comment>
<dbReference type="GeneID" id="38116380"/>
<keyword evidence="5" id="KW-0690">Ribosome biogenesis</keyword>
<dbReference type="GO" id="GO:0003682">
    <property type="term" value="F:chromatin binding"/>
    <property type="evidence" value="ECO:0007669"/>
    <property type="project" value="TreeGrafter"/>
</dbReference>
<proteinExistence type="inferred from homology"/>
<protein>
    <recommendedName>
        <fullName evidence="5">Nucleolar complex-associated protein 3</fullName>
    </recommendedName>
</protein>
<dbReference type="GO" id="GO:0006270">
    <property type="term" value="P:DNA replication initiation"/>
    <property type="evidence" value="ECO:0007669"/>
    <property type="project" value="TreeGrafter"/>
</dbReference>
<reference evidence="10 11" key="1">
    <citation type="journal article" date="2018" name="IMA Fungus">
        <title>IMA Genome-F 9: Draft genome sequence of Annulohypoxylon stygium, Aspergillus mulundensis, Berkeleyomyces basicola (syn. Thielaviopsis basicola), Ceratocystis smalleyi, two Cercospora beticola strains, Coleophoma cylindrospora, Fusarium fracticaudum, Phialophora cf. hyalina, and Morchella septimelata.</title>
        <authorList>
            <person name="Wingfield B.D."/>
            <person name="Bills G.F."/>
            <person name="Dong Y."/>
            <person name="Huang W."/>
            <person name="Nel W.J."/>
            <person name="Swalarsk-Parry B.S."/>
            <person name="Vaghefi N."/>
            <person name="Wilken P.M."/>
            <person name="An Z."/>
            <person name="de Beer Z.W."/>
            <person name="De Vos L."/>
            <person name="Chen L."/>
            <person name="Duong T.A."/>
            <person name="Gao Y."/>
            <person name="Hammerbacher A."/>
            <person name="Kikkert J.R."/>
            <person name="Li Y."/>
            <person name="Li H."/>
            <person name="Li K."/>
            <person name="Li Q."/>
            <person name="Liu X."/>
            <person name="Ma X."/>
            <person name="Naidoo K."/>
            <person name="Pethybridge S.J."/>
            <person name="Sun J."/>
            <person name="Steenkamp E.T."/>
            <person name="van der Nest M.A."/>
            <person name="van Wyk S."/>
            <person name="Wingfield M.J."/>
            <person name="Xiong C."/>
            <person name="Yue Q."/>
            <person name="Zhang X."/>
        </authorList>
    </citation>
    <scope>NUCLEOTIDE SEQUENCE [LARGE SCALE GENOMIC DNA]</scope>
    <source>
        <strain evidence="10 11">DSM 5745</strain>
    </source>
</reference>
<organism evidence="10 11">
    <name type="scientific">Aspergillus mulundensis</name>
    <dbReference type="NCBI Taxonomy" id="1810919"/>
    <lineage>
        <taxon>Eukaryota</taxon>
        <taxon>Fungi</taxon>
        <taxon>Dikarya</taxon>
        <taxon>Ascomycota</taxon>
        <taxon>Pezizomycotina</taxon>
        <taxon>Eurotiomycetes</taxon>
        <taxon>Eurotiomycetidae</taxon>
        <taxon>Eurotiales</taxon>
        <taxon>Aspergillaceae</taxon>
        <taxon>Aspergillus</taxon>
        <taxon>Aspergillus subgen. Nidulantes</taxon>
    </lineage>
</organism>
<evidence type="ECO:0000259" key="8">
    <source>
        <dbReference type="Pfam" id="PF03914"/>
    </source>
</evidence>
<comment type="caution">
    <text evidence="10">The sequence shown here is derived from an EMBL/GenBank/DDBJ whole genome shotgun (WGS) entry which is preliminary data.</text>
</comment>
<dbReference type="GO" id="GO:0005730">
    <property type="term" value="C:nucleolus"/>
    <property type="evidence" value="ECO:0007669"/>
    <property type="project" value="UniProtKB-SubCell"/>
</dbReference>
<feature type="compositionally biased region" description="Acidic residues" evidence="7">
    <location>
        <begin position="71"/>
        <end position="105"/>
    </location>
</feature>
<evidence type="ECO:0000256" key="7">
    <source>
        <dbReference type="SAM" id="MobiDB-lite"/>
    </source>
</evidence>
<sequence>MAPGRTTKRRRVSPPGDEEVTNGAGDFYSHAAEWDLEQDYEQRPRKLNKKEKERTRLPIKTSEGFQNVEASESEPEDDDSFLATDDDEEMENGDAGEDAAEESEEEAPKIPLKQQIIQAKEEIARAATLINEDPEEHISSFKTMSEMVDGGSHVAVKKLALASQAAVYKDVIPGYRIRPLSEEETSGKISKDVRKLRNYEQSLLSGYKHYIQTLLAFTKSSKDKPIDAGLKTVAINCACSLLLAVPHFNFRAELLRIIVNQLARKRIDEDFVKCRDTLQDVFSRDDDGAVSLEAVRLLSKMMKARDFKLHGSVLDTFLHLRLLREFSSKGSRDRVDRDNEEENTLGGKKLKQKKEFRTKKNRKLEKERKAVEKDMREADALVSHEARDKNQAETLKLVFGIYFRILKLRIPNLMGPVLEGLAKYAHMINQDFFGDLLEALKDLIGHAENDELNPDDDNADEEDEEPTTSPTSTTRDSTRESLLCTVTAFALLEGQDASKAAAALHLDLSFFIKHLYRSLYTLSTNPDVEYNPNASNALRLPDPSSSQAAQQQQNIERKKKVNFQTPIVLLLRCLNASLISRANGLPPPVRLASFAKRLMTASLQVPEKSALATLALLNQVARHNARRISSLWYSEERKGDGMFNPYATDFEATNVFAGTVWEGELLKLHYCPEVRDAAAGVEKMIAARD</sequence>
<name>A0A3D8RYS1_9EURO</name>
<dbReference type="Proteomes" id="UP000256690">
    <property type="component" value="Unassembled WGS sequence"/>
</dbReference>
<feature type="compositionally biased region" description="Low complexity" evidence="7">
    <location>
        <begin position="544"/>
        <end position="553"/>
    </location>
</feature>
<keyword evidence="11" id="KW-1185">Reference proteome</keyword>
<evidence type="ECO:0000313" key="10">
    <source>
        <dbReference type="EMBL" id="RDW79158.1"/>
    </source>
</evidence>
<evidence type="ECO:0000256" key="1">
    <source>
        <dbReference type="ARBA" id="ARBA00004604"/>
    </source>
</evidence>
<feature type="compositionally biased region" description="Basic and acidic residues" evidence="7">
    <location>
        <begin position="40"/>
        <end position="56"/>
    </location>
</feature>
<dbReference type="PIRSF" id="PIRSF028977">
    <property type="entry name" value="Nucleolar_complex_p3"/>
    <property type="match status" value="1"/>
</dbReference>
<comment type="subcellular location">
    <subcellularLocation>
        <location evidence="1 5">Nucleus</location>
        <location evidence="1 5">Nucleolus</location>
    </subcellularLocation>
</comment>
<feature type="region of interest" description="Disordered" evidence="7">
    <location>
        <begin position="448"/>
        <end position="479"/>
    </location>
</feature>
<feature type="region of interest" description="Disordered" evidence="7">
    <location>
        <begin position="1"/>
        <end position="109"/>
    </location>
</feature>
<evidence type="ECO:0000259" key="9">
    <source>
        <dbReference type="Pfam" id="PF07540"/>
    </source>
</evidence>
<feature type="coiled-coil region" evidence="6">
    <location>
        <begin position="354"/>
        <end position="381"/>
    </location>
</feature>
<keyword evidence="3 6" id="KW-0175">Coiled coil</keyword>
<comment type="function">
    <text evidence="5">Required for synthesis of 60S ribosomal subunits and the transport of pre-ribosomes from the nucleoplasm to the cytoplasm.</text>
</comment>
<dbReference type="GO" id="GO:0042254">
    <property type="term" value="P:ribosome biogenesis"/>
    <property type="evidence" value="ECO:0007669"/>
    <property type="project" value="UniProtKB-KW"/>
</dbReference>
<dbReference type="InterPro" id="IPR016903">
    <property type="entry name" value="Nucleolar_cplx-assoc_3"/>
</dbReference>
<feature type="domain" description="Nucleolar complex-associated protein 3 N-terminal" evidence="9">
    <location>
        <begin position="118"/>
        <end position="210"/>
    </location>
</feature>
<keyword evidence="4" id="KW-0539">Nucleus</keyword>
<feature type="compositionally biased region" description="Acidic residues" evidence="7">
    <location>
        <begin position="450"/>
        <end position="466"/>
    </location>
</feature>
<dbReference type="RefSeq" id="XP_026603858.1">
    <property type="nucleotide sequence ID" value="XM_026748026.1"/>
</dbReference>